<organism evidence="3 4">
    <name type="scientific">Vibrio marinisediminis</name>
    <dbReference type="NCBI Taxonomy" id="2758441"/>
    <lineage>
        <taxon>Bacteria</taxon>
        <taxon>Pseudomonadati</taxon>
        <taxon>Pseudomonadota</taxon>
        <taxon>Gammaproteobacteria</taxon>
        <taxon>Vibrionales</taxon>
        <taxon>Vibrionaceae</taxon>
        <taxon>Vibrio</taxon>
    </lineage>
</organism>
<comment type="caution">
    <text evidence="3">The sequence shown here is derived from an EMBL/GenBank/DDBJ whole genome shotgun (WGS) entry which is preliminary data.</text>
</comment>
<dbReference type="RefSeq" id="WP_182109756.1">
    <property type="nucleotide sequence ID" value="NZ_JACFYF010000011.1"/>
</dbReference>
<dbReference type="Gene3D" id="3.10.450.10">
    <property type="match status" value="1"/>
</dbReference>
<sequence length="120" mass="13331">MSRYIVAATLTATLLSGCAYNTQPEKPVPPMCQQQMMPGSWHDATLTPEVQQAVNTFMDRLNNTSPLKAVTDVRTQIVNGTNYAIEVELANGEFWHGIVYRNIRGDYLIDSLAKEGKLCP</sequence>
<dbReference type="AlphaFoldDB" id="A0A7W2FT81"/>
<keyword evidence="1" id="KW-0732">Signal</keyword>
<dbReference type="Pfam" id="PF00031">
    <property type="entry name" value="Cystatin"/>
    <property type="match status" value="1"/>
</dbReference>
<dbReference type="Proteomes" id="UP000571701">
    <property type="component" value="Unassembled WGS sequence"/>
</dbReference>
<dbReference type="InterPro" id="IPR000010">
    <property type="entry name" value="Cystatin_dom"/>
</dbReference>
<feature type="domain" description="Cystatin" evidence="2">
    <location>
        <begin position="47"/>
        <end position="102"/>
    </location>
</feature>
<accession>A0A7W2FT81</accession>
<feature type="chain" id="PRO_5031194856" evidence="1">
    <location>
        <begin position="22"/>
        <end position="120"/>
    </location>
</feature>
<keyword evidence="4" id="KW-1185">Reference proteome</keyword>
<gene>
    <name evidence="3" type="ORF">H2O73_15375</name>
</gene>
<proteinExistence type="predicted"/>
<reference evidence="3 4" key="1">
    <citation type="submission" date="2020-07" db="EMBL/GenBank/DDBJ databases">
        <title>Vibrio marinisediminis sp. nov., isolated from marine sediment.</title>
        <authorList>
            <person name="Ji X."/>
        </authorList>
    </citation>
    <scope>NUCLEOTIDE SEQUENCE [LARGE SCALE GENOMIC DNA]</scope>
    <source>
        <strain evidence="3 4">404</strain>
    </source>
</reference>
<dbReference type="InterPro" id="IPR046350">
    <property type="entry name" value="Cystatin_sf"/>
</dbReference>
<dbReference type="GO" id="GO:0004869">
    <property type="term" value="F:cysteine-type endopeptidase inhibitor activity"/>
    <property type="evidence" value="ECO:0007669"/>
    <property type="project" value="InterPro"/>
</dbReference>
<protein>
    <submittedName>
        <fullName evidence="3">2-oxoglutarate dehydrogenase</fullName>
    </submittedName>
</protein>
<evidence type="ECO:0000259" key="2">
    <source>
        <dbReference type="Pfam" id="PF00031"/>
    </source>
</evidence>
<evidence type="ECO:0000313" key="4">
    <source>
        <dbReference type="Proteomes" id="UP000571701"/>
    </source>
</evidence>
<name>A0A7W2FT81_9VIBR</name>
<evidence type="ECO:0000256" key="1">
    <source>
        <dbReference type="SAM" id="SignalP"/>
    </source>
</evidence>
<dbReference type="PROSITE" id="PS51257">
    <property type="entry name" value="PROKAR_LIPOPROTEIN"/>
    <property type="match status" value="1"/>
</dbReference>
<dbReference type="SUPFAM" id="SSF54403">
    <property type="entry name" value="Cystatin/monellin"/>
    <property type="match status" value="1"/>
</dbReference>
<dbReference type="EMBL" id="JACFYF010000011">
    <property type="protein sequence ID" value="MBA5763744.1"/>
    <property type="molecule type" value="Genomic_DNA"/>
</dbReference>
<evidence type="ECO:0000313" key="3">
    <source>
        <dbReference type="EMBL" id="MBA5763744.1"/>
    </source>
</evidence>
<dbReference type="CDD" id="cd00042">
    <property type="entry name" value="CY"/>
    <property type="match status" value="1"/>
</dbReference>
<feature type="signal peptide" evidence="1">
    <location>
        <begin position="1"/>
        <end position="21"/>
    </location>
</feature>